<protein>
    <submittedName>
        <fullName evidence="1">Uncharacterized protein</fullName>
    </submittedName>
</protein>
<proteinExistence type="predicted"/>
<name>T1KN00_TETUR</name>
<reference evidence="2" key="1">
    <citation type="submission" date="2011-08" db="EMBL/GenBank/DDBJ databases">
        <authorList>
            <person name="Rombauts S."/>
        </authorList>
    </citation>
    <scope>NUCLEOTIDE SEQUENCE</scope>
    <source>
        <strain evidence="2">London</strain>
    </source>
</reference>
<organism evidence="1 2">
    <name type="scientific">Tetranychus urticae</name>
    <name type="common">Two-spotted spider mite</name>
    <dbReference type="NCBI Taxonomy" id="32264"/>
    <lineage>
        <taxon>Eukaryota</taxon>
        <taxon>Metazoa</taxon>
        <taxon>Ecdysozoa</taxon>
        <taxon>Arthropoda</taxon>
        <taxon>Chelicerata</taxon>
        <taxon>Arachnida</taxon>
        <taxon>Acari</taxon>
        <taxon>Acariformes</taxon>
        <taxon>Trombidiformes</taxon>
        <taxon>Prostigmata</taxon>
        <taxon>Eleutherengona</taxon>
        <taxon>Raphignathae</taxon>
        <taxon>Tetranychoidea</taxon>
        <taxon>Tetranychidae</taxon>
        <taxon>Tetranychus</taxon>
    </lineage>
</organism>
<reference evidence="1" key="2">
    <citation type="submission" date="2015-06" db="UniProtKB">
        <authorList>
            <consortium name="EnsemblMetazoa"/>
        </authorList>
    </citation>
    <scope>IDENTIFICATION</scope>
</reference>
<evidence type="ECO:0000313" key="1">
    <source>
        <dbReference type="EnsemblMetazoa" id="tetur15g03480.1"/>
    </source>
</evidence>
<sequence length="288" mass="33583">MRHASISGQSVFVEAKTFDILYLNILYASKHFCCSTQLLIIISSEGMEQNIENLGTIKCKVKLADVYYDFVIEWSQERQCYEPQQFFKQLASISGIPLKCTYLIAIAGAPRPNNQPPSYRFFYNQEAEINKDRTIENEILLCNELIKLMVHYMDHGIDCFILRFTMLCMTNSLTINYCMLPEDERLVSADRCISQGAEWWRTVYFCRYGSSKSMLDRIRSILTNEELKSKIADLLPLSPANTDYYQRATIRHNFLMHFNIRQCLKPNCSSDLLRFCITSNHLYLRTRG</sequence>
<dbReference type="AlphaFoldDB" id="T1KN00"/>
<evidence type="ECO:0000313" key="2">
    <source>
        <dbReference type="Proteomes" id="UP000015104"/>
    </source>
</evidence>
<dbReference type="Proteomes" id="UP000015104">
    <property type="component" value="Unassembled WGS sequence"/>
</dbReference>
<dbReference type="HOGENOM" id="CLU_967488_0_0_1"/>
<accession>T1KN00</accession>
<dbReference type="EMBL" id="CAEY01000249">
    <property type="status" value="NOT_ANNOTATED_CDS"/>
    <property type="molecule type" value="Genomic_DNA"/>
</dbReference>
<keyword evidence="2" id="KW-1185">Reference proteome</keyword>
<dbReference type="EnsemblMetazoa" id="tetur15g03480.1">
    <property type="protein sequence ID" value="tetur15g03480.1"/>
    <property type="gene ID" value="tetur15g03480"/>
</dbReference>